<reference evidence="1 2" key="1">
    <citation type="submission" date="2021-10" db="EMBL/GenBank/DDBJ databases">
        <title>Draft genome of Aestuariibacter halophilus JC2043.</title>
        <authorList>
            <person name="Emsley S.A."/>
            <person name="Pfannmuller K.M."/>
            <person name="Ushijima B."/>
            <person name="Saw J.H."/>
            <person name="Videau P."/>
        </authorList>
    </citation>
    <scope>NUCLEOTIDE SEQUENCE [LARGE SCALE GENOMIC DNA]</scope>
    <source>
        <strain evidence="1 2">JC2043</strain>
    </source>
</reference>
<dbReference type="Proteomes" id="UP001520878">
    <property type="component" value="Unassembled WGS sequence"/>
</dbReference>
<evidence type="ECO:0000313" key="2">
    <source>
        <dbReference type="Proteomes" id="UP001520878"/>
    </source>
</evidence>
<dbReference type="PANTHER" id="PTHR30160">
    <property type="entry name" value="TETRAACYLDISACCHARIDE 4'-KINASE-RELATED"/>
    <property type="match status" value="1"/>
</dbReference>
<gene>
    <name evidence="1" type="ORF">LJ739_02470</name>
</gene>
<dbReference type="Gene3D" id="3.40.50.2000">
    <property type="entry name" value="Glycogen Phosphorylase B"/>
    <property type="match status" value="1"/>
</dbReference>
<dbReference type="EMBL" id="JAJEWP010000001">
    <property type="protein sequence ID" value="MCC2615106.1"/>
    <property type="molecule type" value="Genomic_DNA"/>
</dbReference>
<evidence type="ECO:0000313" key="1">
    <source>
        <dbReference type="EMBL" id="MCC2615106.1"/>
    </source>
</evidence>
<proteinExistence type="predicted"/>
<keyword evidence="2" id="KW-1185">Reference proteome</keyword>
<protein>
    <recommendedName>
        <fullName evidence="3">Lipopolysaccharide heptosyltransferase family protein</fullName>
    </recommendedName>
</protein>
<evidence type="ECO:0008006" key="3">
    <source>
        <dbReference type="Google" id="ProtNLM"/>
    </source>
</evidence>
<sequence>MSTANHPSKILVIRMLEVGDVCSIAVPAIRHFKQRFPNAEIDCLTYGEGQSIIELAEPDVRCHTLEQGQWPDNILQAMECFLGLAETIVAQKYDLIVNLDTAFMPCFLARFLKDAGEPVQGNFMNQSVQALIDGFQSQQLDPAYVAQYEQYMDSTWFAMSRWHQSWWLGEPDVEQGYPEYYLRRCCEMIDIDMDMHIDVAPDPTLSAQHKLQKVVAVAVPEQLGAKPNVQRLLSALKEAGVHGWQITPQTGVRQILSGLAASDLLVALPGAEQWYATATGCPSLILVGDMDPRILMPDYATEQHAPMPDEATLVENVLAIVRGEVHE</sequence>
<organism evidence="1 2">
    <name type="scientific">Fluctibacter halophilus</name>
    <dbReference type="NCBI Taxonomy" id="226011"/>
    <lineage>
        <taxon>Bacteria</taxon>
        <taxon>Pseudomonadati</taxon>
        <taxon>Pseudomonadota</taxon>
        <taxon>Gammaproteobacteria</taxon>
        <taxon>Alteromonadales</taxon>
        <taxon>Alteromonadaceae</taxon>
        <taxon>Fluctibacter</taxon>
    </lineage>
</organism>
<dbReference type="PANTHER" id="PTHR30160:SF1">
    <property type="entry name" value="LIPOPOLYSACCHARIDE 1,2-N-ACETYLGLUCOSAMINETRANSFERASE-RELATED"/>
    <property type="match status" value="1"/>
</dbReference>
<dbReference type="RefSeq" id="WP_229157017.1">
    <property type="nucleotide sequence ID" value="NZ_JAJEWP010000001.1"/>
</dbReference>
<accession>A0ABS8G7A1</accession>
<dbReference type="SUPFAM" id="SSF53756">
    <property type="entry name" value="UDP-Glycosyltransferase/glycogen phosphorylase"/>
    <property type="match status" value="1"/>
</dbReference>
<comment type="caution">
    <text evidence="1">The sequence shown here is derived from an EMBL/GenBank/DDBJ whole genome shotgun (WGS) entry which is preliminary data.</text>
</comment>
<dbReference type="InterPro" id="IPR051199">
    <property type="entry name" value="LPS_LOS_Heptosyltrfase"/>
</dbReference>
<name>A0ABS8G7A1_9ALTE</name>